<keyword evidence="5 9" id="KW-0798">TonB box</keyword>
<dbReference type="PROSITE" id="PS52016">
    <property type="entry name" value="TONB_DEPENDENT_REC_3"/>
    <property type="match status" value="1"/>
</dbReference>
<keyword evidence="3 8" id="KW-1134">Transmembrane beta strand</keyword>
<dbReference type="InterPro" id="IPR023997">
    <property type="entry name" value="TonB-dep_OMP_SusC/RagA_CS"/>
</dbReference>
<dbReference type="Gene3D" id="2.60.40.1120">
    <property type="entry name" value="Carboxypeptidase-like, regulatory domain"/>
    <property type="match status" value="1"/>
</dbReference>
<accession>A0A0C1IJL9</accession>
<dbReference type="Pfam" id="PF07715">
    <property type="entry name" value="Plug"/>
    <property type="match status" value="1"/>
</dbReference>
<dbReference type="SUPFAM" id="SSF56935">
    <property type="entry name" value="Porins"/>
    <property type="match status" value="1"/>
</dbReference>
<evidence type="ECO:0000256" key="5">
    <source>
        <dbReference type="ARBA" id="ARBA00023077"/>
    </source>
</evidence>
<reference evidence="13 14" key="1">
    <citation type="submission" date="2014-11" db="EMBL/GenBank/DDBJ databases">
        <title>Genome sequence of Flavihumibacter solisilvae 3-3.</title>
        <authorList>
            <person name="Zhou G."/>
            <person name="Li M."/>
            <person name="Wang G."/>
        </authorList>
    </citation>
    <scope>NUCLEOTIDE SEQUENCE [LARGE SCALE GENOMIC DNA]</scope>
    <source>
        <strain evidence="13 14">3-3</strain>
    </source>
</reference>
<evidence type="ECO:0000256" key="10">
    <source>
        <dbReference type="SAM" id="SignalP"/>
    </source>
</evidence>
<evidence type="ECO:0000313" key="13">
    <source>
        <dbReference type="EMBL" id="KIC94380.1"/>
    </source>
</evidence>
<dbReference type="STRING" id="1349421.OI18_12230"/>
<dbReference type="Pfam" id="PF13715">
    <property type="entry name" value="CarbopepD_reg_2"/>
    <property type="match status" value="1"/>
</dbReference>
<evidence type="ECO:0000256" key="8">
    <source>
        <dbReference type="PROSITE-ProRule" id="PRU01360"/>
    </source>
</evidence>
<dbReference type="NCBIfam" id="TIGR04057">
    <property type="entry name" value="SusC_RagA_signa"/>
    <property type="match status" value="1"/>
</dbReference>
<keyword evidence="10" id="KW-0732">Signal</keyword>
<keyword evidence="6 8" id="KW-0472">Membrane</keyword>
<feature type="chain" id="PRO_5002133392" evidence="10">
    <location>
        <begin position="23"/>
        <end position="1057"/>
    </location>
</feature>
<comment type="caution">
    <text evidence="13">The sequence shown here is derived from an EMBL/GenBank/DDBJ whole genome shotgun (WGS) entry which is preliminary data.</text>
</comment>
<dbReference type="OrthoDB" id="9768177at2"/>
<dbReference type="InterPro" id="IPR008969">
    <property type="entry name" value="CarboxyPept-like_regulatory"/>
</dbReference>
<keyword evidence="14" id="KW-1185">Reference proteome</keyword>
<dbReference type="Gene3D" id="2.40.170.20">
    <property type="entry name" value="TonB-dependent receptor, beta-barrel domain"/>
    <property type="match status" value="1"/>
</dbReference>
<evidence type="ECO:0000256" key="1">
    <source>
        <dbReference type="ARBA" id="ARBA00004571"/>
    </source>
</evidence>
<dbReference type="EMBL" id="JSVC01000013">
    <property type="protein sequence ID" value="KIC94380.1"/>
    <property type="molecule type" value="Genomic_DNA"/>
</dbReference>
<dbReference type="NCBIfam" id="TIGR04056">
    <property type="entry name" value="OMP_RagA_SusC"/>
    <property type="match status" value="1"/>
</dbReference>
<evidence type="ECO:0000259" key="11">
    <source>
        <dbReference type="Pfam" id="PF00593"/>
    </source>
</evidence>
<dbReference type="InterPro" id="IPR037066">
    <property type="entry name" value="Plug_dom_sf"/>
</dbReference>
<dbReference type="InterPro" id="IPR023996">
    <property type="entry name" value="TonB-dep_OMP_SusC/RagA"/>
</dbReference>
<dbReference type="Gene3D" id="2.170.130.10">
    <property type="entry name" value="TonB-dependent receptor, plug domain"/>
    <property type="match status" value="1"/>
</dbReference>
<feature type="signal peptide" evidence="10">
    <location>
        <begin position="1"/>
        <end position="22"/>
    </location>
</feature>
<dbReference type="InterPro" id="IPR036942">
    <property type="entry name" value="Beta-barrel_TonB_sf"/>
</dbReference>
<protein>
    <submittedName>
        <fullName evidence="13">TonB-dependent receptor</fullName>
    </submittedName>
</protein>
<evidence type="ECO:0000256" key="9">
    <source>
        <dbReference type="RuleBase" id="RU003357"/>
    </source>
</evidence>
<proteinExistence type="inferred from homology"/>
<keyword evidence="2 8" id="KW-0813">Transport</keyword>
<evidence type="ECO:0000313" key="14">
    <source>
        <dbReference type="Proteomes" id="UP000031408"/>
    </source>
</evidence>
<evidence type="ECO:0000256" key="3">
    <source>
        <dbReference type="ARBA" id="ARBA00022452"/>
    </source>
</evidence>
<keyword evidence="13" id="KW-0675">Receptor</keyword>
<feature type="domain" description="TonB-dependent receptor-like beta-barrel" evidence="11">
    <location>
        <begin position="428"/>
        <end position="864"/>
    </location>
</feature>
<evidence type="ECO:0000256" key="7">
    <source>
        <dbReference type="ARBA" id="ARBA00023237"/>
    </source>
</evidence>
<evidence type="ECO:0000256" key="6">
    <source>
        <dbReference type="ARBA" id="ARBA00023136"/>
    </source>
</evidence>
<keyword evidence="4 8" id="KW-0812">Transmembrane</keyword>
<dbReference type="AlphaFoldDB" id="A0A0C1IJL9"/>
<evidence type="ECO:0000256" key="4">
    <source>
        <dbReference type="ARBA" id="ARBA00022692"/>
    </source>
</evidence>
<comment type="similarity">
    <text evidence="8 9">Belongs to the TonB-dependent receptor family.</text>
</comment>
<dbReference type="SUPFAM" id="SSF49464">
    <property type="entry name" value="Carboxypeptidase regulatory domain-like"/>
    <property type="match status" value="1"/>
</dbReference>
<evidence type="ECO:0000256" key="2">
    <source>
        <dbReference type="ARBA" id="ARBA00022448"/>
    </source>
</evidence>
<comment type="subcellular location">
    <subcellularLocation>
        <location evidence="1 8">Cell outer membrane</location>
        <topology evidence="1 8">Multi-pass membrane protein</topology>
    </subcellularLocation>
</comment>
<dbReference type="GO" id="GO:0009279">
    <property type="term" value="C:cell outer membrane"/>
    <property type="evidence" value="ECO:0007669"/>
    <property type="project" value="UniProtKB-SubCell"/>
</dbReference>
<sequence length="1057" mass="114845">MQKILSLVYGAALLLVAGSLQAQTKTIKGTVKSADNQPLPGVSVIAKDGSASAVTDSLGNFQIRVAPNSRLVFSSVGFKKFESAITTDDQSLSIQLAQSDQSLNEVVVTALGISKQKKSLGYAVQELKTKDLAEAKTANLVNALAGKVAGVRITNSQGDMGSSRIIIRGETSISGNNQPLFIINGIPVDNSQLGAGGSRDYANAIADINPDDIESLSVLKGPNAAALYGSRAAAGVVLIKTKSGRSKQGLGITVNSGFSLEDILVMPKYQNSYGQGSDGKFSYVDGKGGGINDGVDESWGPRLDGRLIPQFYSNGEPVPFVAHPDNVKDFFRTGYILNNGISIADANDKIDYRLSFNNFKQQGIIPNASQGRNNISLNTNLRLTSRLTLIADANFSILDADNLPGAAGRRATSTMLQFTWFGRQVDINKLKPYRDANGVPFNWNNSYYSNPYFIAYENTVQQRRTRFIGKAGFNYKISDGLNFNFFSGSDYYNDRRKIKVAYGTNGTPYGSYEEDGYSVHENNTEATLNYKHKINRDFSLDVVAGGNIRSQYYEENIQLAPRLAVANLYTLANSRDPLVSSNYYSELKVYSAFASAQVGYRNYAFLNLTARNDWSSTLPAENRSYFYPSINASFIPTEAFDIRNEVLTYAKVRAGWSKVGKDAAPYQLRNTFAFNAPFGSNPQLIGSGVDLNEDLKPETTTSEEAGVELGFFHNRARLDVSVYNTNSTDQILSVDVSPSTGYRQKLLNAGSIRNRGVELQLGVRPIARDFTWDIDLNYAANRSEVLELDKEGRLKNYVIGSNSAQVIASVGQPYGTLFGNAFLRNADGQILVNASGAPRIDPSKKVLGKFTPDWVGGITNSFGYKGITLSVLIDASVGGSLYNGTYATGTYTGVLSTTLPGRGAENGGLYYYYPGDNKSNGTVQLPNAGAAPNGEVVYDDGIIFNGVTDDGKANTKVLPAQTYYKSFRTIDEANIFDATYVKLREVKLSYNLPKAWLRPLRLVGASVSAVGRNLWIIHTDVPHIDPETAFNTGNAQGLESLSNPTVRSYGFNVTVKF</sequence>
<dbReference type="InterPro" id="IPR012910">
    <property type="entry name" value="Plug_dom"/>
</dbReference>
<dbReference type="InterPro" id="IPR000531">
    <property type="entry name" value="Beta-barrel_TonB"/>
</dbReference>
<dbReference type="Proteomes" id="UP000031408">
    <property type="component" value="Unassembled WGS sequence"/>
</dbReference>
<feature type="domain" description="TonB-dependent receptor plug" evidence="12">
    <location>
        <begin position="117"/>
        <end position="236"/>
    </location>
</feature>
<dbReference type="RefSeq" id="WP_039140140.1">
    <property type="nucleotide sequence ID" value="NZ_JSVC01000013.1"/>
</dbReference>
<keyword evidence="7 8" id="KW-0998">Cell outer membrane</keyword>
<evidence type="ECO:0000259" key="12">
    <source>
        <dbReference type="Pfam" id="PF07715"/>
    </source>
</evidence>
<gene>
    <name evidence="13" type="ORF">OI18_12230</name>
</gene>
<organism evidence="13 14">
    <name type="scientific">Flavihumibacter solisilvae</name>
    <dbReference type="NCBI Taxonomy" id="1349421"/>
    <lineage>
        <taxon>Bacteria</taxon>
        <taxon>Pseudomonadati</taxon>
        <taxon>Bacteroidota</taxon>
        <taxon>Chitinophagia</taxon>
        <taxon>Chitinophagales</taxon>
        <taxon>Chitinophagaceae</taxon>
        <taxon>Flavihumibacter</taxon>
    </lineage>
</organism>
<dbReference type="Pfam" id="PF00593">
    <property type="entry name" value="TonB_dep_Rec_b-barrel"/>
    <property type="match status" value="1"/>
</dbReference>
<dbReference type="InterPro" id="IPR039426">
    <property type="entry name" value="TonB-dep_rcpt-like"/>
</dbReference>
<name>A0A0C1IJL9_9BACT</name>